<dbReference type="SMART" id="SM00862">
    <property type="entry name" value="Trans_reg_C"/>
    <property type="match status" value="1"/>
</dbReference>
<dbReference type="Gene3D" id="1.10.10.10">
    <property type="entry name" value="Winged helix-like DNA-binding domain superfamily/Winged helix DNA-binding domain"/>
    <property type="match status" value="1"/>
</dbReference>
<reference evidence="4 5" key="1">
    <citation type="submission" date="2020-04" db="EMBL/GenBank/DDBJ databases">
        <authorList>
            <person name="De Canck E."/>
        </authorList>
    </citation>
    <scope>NUCLEOTIDE SEQUENCE [LARGE SCALE GENOMIC DNA]</scope>
    <source>
        <strain evidence="4 5">LMG 28138</strain>
    </source>
</reference>
<dbReference type="PROSITE" id="PS51755">
    <property type="entry name" value="OMPR_PHOB"/>
    <property type="match status" value="1"/>
</dbReference>
<evidence type="ECO:0000256" key="2">
    <source>
        <dbReference type="PROSITE-ProRule" id="PRU01091"/>
    </source>
</evidence>
<dbReference type="PANTHER" id="PTHR48111">
    <property type="entry name" value="REGULATOR OF RPOS"/>
    <property type="match status" value="1"/>
</dbReference>
<dbReference type="GO" id="GO:0000156">
    <property type="term" value="F:phosphorelay response regulator activity"/>
    <property type="evidence" value="ECO:0007669"/>
    <property type="project" value="TreeGrafter"/>
</dbReference>
<dbReference type="GO" id="GO:0000976">
    <property type="term" value="F:transcription cis-regulatory region binding"/>
    <property type="evidence" value="ECO:0007669"/>
    <property type="project" value="TreeGrafter"/>
</dbReference>
<accession>A0A6S7C8I5</accession>
<keyword evidence="1 2" id="KW-0238">DNA-binding</keyword>
<dbReference type="Gene3D" id="3.40.50.2300">
    <property type="match status" value="1"/>
</dbReference>
<organism evidence="4 5">
    <name type="scientific">Pararobbsia alpina</name>
    <dbReference type="NCBI Taxonomy" id="621374"/>
    <lineage>
        <taxon>Bacteria</taxon>
        <taxon>Pseudomonadati</taxon>
        <taxon>Pseudomonadota</taxon>
        <taxon>Betaproteobacteria</taxon>
        <taxon>Burkholderiales</taxon>
        <taxon>Burkholderiaceae</taxon>
        <taxon>Pararobbsia</taxon>
    </lineage>
</organism>
<dbReference type="GO" id="GO:0005829">
    <property type="term" value="C:cytosol"/>
    <property type="evidence" value="ECO:0007669"/>
    <property type="project" value="TreeGrafter"/>
</dbReference>
<dbReference type="CDD" id="cd00383">
    <property type="entry name" value="trans_reg_C"/>
    <property type="match status" value="1"/>
</dbReference>
<evidence type="ECO:0000313" key="5">
    <source>
        <dbReference type="Proteomes" id="UP000494115"/>
    </source>
</evidence>
<dbReference type="Pfam" id="PF00486">
    <property type="entry name" value="Trans_reg_C"/>
    <property type="match status" value="1"/>
</dbReference>
<sequence length="224" mass="25518">MRILLVSTSRPESSYLHKALRESAHSLQVTNDVRDAMYLASQDAFDAIVIVVGQEVRRDELHSTLPSFARLANRPSTILMLGHAAPGERARMLRAGADACFVLPYSIIEMQERLAALRRLSQHHMRASPQDELARLDPRTHEFVEGSQRLSVTKREYLVIECLLRHVNGPVARDNLIRYAWAEADDVDPASVNVVISRLRRKMRQQGFTTQVETINHFGYRLVH</sequence>
<proteinExistence type="predicted"/>
<feature type="domain" description="OmpR/PhoB-type" evidence="3">
    <location>
        <begin position="124"/>
        <end position="224"/>
    </location>
</feature>
<dbReference type="InterPro" id="IPR016032">
    <property type="entry name" value="Sig_transdc_resp-reg_C-effctor"/>
</dbReference>
<dbReference type="Proteomes" id="UP000494115">
    <property type="component" value="Unassembled WGS sequence"/>
</dbReference>
<protein>
    <submittedName>
        <fullName evidence="4">Transcriptional regulatory protein HprR</fullName>
    </submittedName>
</protein>
<dbReference type="SUPFAM" id="SSF52172">
    <property type="entry name" value="CheY-like"/>
    <property type="match status" value="1"/>
</dbReference>
<evidence type="ECO:0000259" key="3">
    <source>
        <dbReference type="PROSITE" id="PS51755"/>
    </source>
</evidence>
<dbReference type="InterPro" id="IPR039420">
    <property type="entry name" value="WalR-like"/>
</dbReference>
<dbReference type="InterPro" id="IPR011006">
    <property type="entry name" value="CheY-like_superfamily"/>
</dbReference>
<dbReference type="AlphaFoldDB" id="A0A6S7C8I5"/>
<dbReference type="EMBL" id="CADIKM010000005">
    <property type="protein sequence ID" value="CAB3783656.1"/>
    <property type="molecule type" value="Genomic_DNA"/>
</dbReference>
<keyword evidence="5" id="KW-1185">Reference proteome</keyword>
<dbReference type="InterPro" id="IPR001867">
    <property type="entry name" value="OmpR/PhoB-type_DNA-bd"/>
</dbReference>
<name>A0A6S7C8I5_9BURK</name>
<feature type="DNA-binding region" description="OmpR/PhoB-type" evidence="2">
    <location>
        <begin position="124"/>
        <end position="224"/>
    </location>
</feature>
<gene>
    <name evidence="4" type="primary">hprR</name>
    <name evidence="4" type="ORF">LMG28138_01684</name>
</gene>
<dbReference type="GO" id="GO:0006355">
    <property type="term" value="P:regulation of DNA-templated transcription"/>
    <property type="evidence" value="ECO:0007669"/>
    <property type="project" value="InterPro"/>
</dbReference>
<dbReference type="InterPro" id="IPR036388">
    <property type="entry name" value="WH-like_DNA-bd_sf"/>
</dbReference>
<dbReference type="PANTHER" id="PTHR48111:SF37">
    <property type="entry name" value="RESPONSE REGULATOR PROTEIN CARR"/>
    <property type="match status" value="1"/>
</dbReference>
<dbReference type="SUPFAM" id="SSF46894">
    <property type="entry name" value="C-terminal effector domain of the bipartite response regulators"/>
    <property type="match status" value="1"/>
</dbReference>
<evidence type="ECO:0000313" key="4">
    <source>
        <dbReference type="EMBL" id="CAB3783656.1"/>
    </source>
</evidence>
<dbReference type="RefSeq" id="WP_175104282.1">
    <property type="nucleotide sequence ID" value="NZ_CADIKM010000005.1"/>
</dbReference>
<dbReference type="GO" id="GO:0032993">
    <property type="term" value="C:protein-DNA complex"/>
    <property type="evidence" value="ECO:0007669"/>
    <property type="project" value="TreeGrafter"/>
</dbReference>
<evidence type="ECO:0000256" key="1">
    <source>
        <dbReference type="ARBA" id="ARBA00023125"/>
    </source>
</evidence>